<feature type="compositionally biased region" description="Low complexity" evidence="2">
    <location>
        <begin position="63"/>
        <end position="74"/>
    </location>
</feature>
<feature type="coiled-coil region" evidence="1">
    <location>
        <begin position="132"/>
        <end position="162"/>
    </location>
</feature>
<feature type="compositionally biased region" description="Low complexity" evidence="2">
    <location>
        <begin position="198"/>
        <end position="215"/>
    </location>
</feature>
<dbReference type="EMBL" id="BSFQ01000013">
    <property type="protein sequence ID" value="GLL12379.1"/>
    <property type="molecule type" value="Genomic_DNA"/>
</dbReference>
<comment type="caution">
    <text evidence="3">The sequence shown here is derived from an EMBL/GenBank/DDBJ whole genome shotgun (WGS) entry which is preliminary data.</text>
</comment>
<protein>
    <submittedName>
        <fullName evidence="3">Uncharacterized protein</fullName>
    </submittedName>
</protein>
<accession>A0A9W6L525</accession>
<reference evidence="3" key="2">
    <citation type="submission" date="2023-01" db="EMBL/GenBank/DDBJ databases">
        <authorList>
            <person name="Sun Q."/>
            <person name="Evtushenko L."/>
        </authorList>
    </citation>
    <scope>NUCLEOTIDE SEQUENCE</scope>
    <source>
        <strain evidence="3">VKM Ac-1069</strain>
    </source>
</reference>
<feature type="compositionally biased region" description="Polar residues" evidence="2">
    <location>
        <begin position="219"/>
        <end position="229"/>
    </location>
</feature>
<evidence type="ECO:0000313" key="4">
    <source>
        <dbReference type="Proteomes" id="UP001143463"/>
    </source>
</evidence>
<feature type="region of interest" description="Disordered" evidence="2">
    <location>
        <begin position="63"/>
        <end position="83"/>
    </location>
</feature>
<feature type="compositionally biased region" description="Low complexity" evidence="2">
    <location>
        <begin position="26"/>
        <end position="40"/>
    </location>
</feature>
<dbReference type="Proteomes" id="UP001143463">
    <property type="component" value="Unassembled WGS sequence"/>
</dbReference>
<reference evidence="3" key="1">
    <citation type="journal article" date="2014" name="Int. J. Syst. Evol. Microbiol.">
        <title>Complete genome sequence of Corynebacterium casei LMG S-19264T (=DSM 44701T), isolated from a smear-ripened cheese.</title>
        <authorList>
            <consortium name="US DOE Joint Genome Institute (JGI-PGF)"/>
            <person name="Walter F."/>
            <person name="Albersmeier A."/>
            <person name="Kalinowski J."/>
            <person name="Ruckert C."/>
        </authorList>
    </citation>
    <scope>NUCLEOTIDE SEQUENCE</scope>
    <source>
        <strain evidence="3">VKM Ac-1069</strain>
    </source>
</reference>
<organism evidence="3 4">
    <name type="scientific">Pseudonocardia halophobica</name>
    <dbReference type="NCBI Taxonomy" id="29401"/>
    <lineage>
        <taxon>Bacteria</taxon>
        <taxon>Bacillati</taxon>
        <taxon>Actinomycetota</taxon>
        <taxon>Actinomycetes</taxon>
        <taxon>Pseudonocardiales</taxon>
        <taxon>Pseudonocardiaceae</taxon>
        <taxon>Pseudonocardia</taxon>
    </lineage>
</organism>
<evidence type="ECO:0000313" key="3">
    <source>
        <dbReference type="EMBL" id="GLL12379.1"/>
    </source>
</evidence>
<dbReference type="AlphaFoldDB" id="A0A9W6L525"/>
<keyword evidence="1" id="KW-0175">Coiled coil</keyword>
<feature type="region of interest" description="Disordered" evidence="2">
    <location>
        <begin position="198"/>
        <end position="229"/>
    </location>
</feature>
<evidence type="ECO:0000256" key="2">
    <source>
        <dbReference type="SAM" id="MobiDB-lite"/>
    </source>
</evidence>
<evidence type="ECO:0000256" key="1">
    <source>
        <dbReference type="SAM" id="Coils"/>
    </source>
</evidence>
<feature type="region of interest" description="Disordered" evidence="2">
    <location>
        <begin position="25"/>
        <end position="51"/>
    </location>
</feature>
<gene>
    <name evidence="3" type="ORF">GCM10017577_35200</name>
</gene>
<name>A0A9W6L525_9PSEU</name>
<sequence length="229" mass="24254">MLMPAEFHYGFTNSSTLGVEADPRQARGAGAGAPALPGGVRELHTPRGAEGQPAQLELRAAAVPRQRQGPPRARGSTRAAHKIQKKTGALTELLGGAPVGATFNCALPSCGMADNEDGLGRTPGLPLTDEQRDELVARQARLNKALAEVEAAQHERDAYFLELDDAGVEPNEMAKALGLHRLTVTHALTNHRKAEAAQRLAADAPRAAAQAALDRAQQHVDQAWQSPPE</sequence>
<proteinExistence type="predicted"/>
<keyword evidence="4" id="KW-1185">Reference proteome</keyword>